<dbReference type="EMBL" id="LFJN01000032">
    <property type="protein sequence ID" value="KPI36307.1"/>
    <property type="molecule type" value="Genomic_DNA"/>
</dbReference>
<dbReference type="Pfam" id="PF17254">
    <property type="entry name" value="DUF5321"/>
    <property type="match status" value="1"/>
</dbReference>
<comment type="caution">
    <text evidence="2">The sequence shown here is derived from an EMBL/GenBank/DDBJ whole genome shotgun (WGS) entry which is preliminary data.</text>
</comment>
<keyword evidence="3" id="KW-1185">Reference proteome</keyword>
<dbReference type="GeneID" id="28739512"/>
<dbReference type="Proteomes" id="UP000038010">
    <property type="component" value="Unassembled WGS sequence"/>
</dbReference>
<keyword evidence="1" id="KW-1133">Transmembrane helix</keyword>
<dbReference type="RefSeq" id="XP_017996270.1">
    <property type="nucleotide sequence ID" value="XM_018147632.1"/>
</dbReference>
<reference evidence="2 3" key="1">
    <citation type="submission" date="2015-06" db="EMBL/GenBank/DDBJ databases">
        <title>Draft genome of the ant-associated black yeast Phialophora attae CBS 131958.</title>
        <authorList>
            <person name="Moreno L.F."/>
            <person name="Stielow B.J."/>
            <person name="de Hoog S."/>
            <person name="Vicente V.A."/>
            <person name="Weiss V.A."/>
            <person name="de Vries M."/>
            <person name="Cruz L.M."/>
            <person name="Souza E.M."/>
        </authorList>
    </citation>
    <scope>NUCLEOTIDE SEQUENCE [LARGE SCALE GENOMIC DNA]</scope>
    <source>
        <strain evidence="2 3">CBS 131958</strain>
    </source>
</reference>
<protein>
    <submittedName>
        <fullName evidence="2">Uncharacterized protein</fullName>
    </submittedName>
</protein>
<dbReference type="VEuPathDB" id="FungiDB:AB675_7277"/>
<keyword evidence="1" id="KW-0812">Transmembrane</keyword>
<keyword evidence="1" id="KW-0472">Membrane</keyword>
<name>A0A0N1NWW4_9EURO</name>
<dbReference type="AlphaFoldDB" id="A0A0N1NWW4"/>
<feature type="transmembrane region" description="Helical" evidence="1">
    <location>
        <begin position="24"/>
        <end position="41"/>
    </location>
</feature>
<dbReference type="InterPro" id="IPR035213">
    <property type="entry name" value="DUF5321"/>
</dbReference>
<evidence type="ECO:0000313" key="2">
    <source>
        <dbReference type="EMBL" id="KPI36307.1"/>
    </source>
</evidence>
<organism evidence="2 3">
    <name type="scientific">Cyphellophora attinorum</name>
    <dbReference type="NCBI Taxonomy" id="1664694"/>
    <lineage>
        <taxon>Eukaryota</taxon>
        <taxon>Fungi</taxon>
        <taxon>Dikarya</taxon>
        <taxon>Ascomycota</taxon>
        <taxon>Pezizomycotina</taxon>
        <taxon>Eurotiomycetes</taxon>
        <taxon>Chaetothyriomycetidae</taxon>
        <taxon>Chaetothyriales</taxon>
        <taxon>Cyphellophoraceae</taxon>
        <taxon>Cyphellophora</taxon>
    </lineage>
</organism>
<proteinExistence type="predicted"/>
<dbReference type="OrthoDB" id="2253354at2759"/>
<evidence type="ECO:0000256" key="1">
    <source>
        <dbReference type="SAM" id="Phobius"/>
    </source>
</evidence>
<accession>A0A0N1NWW4</accession>
<sequence>MVPRALRERSQQPKPAKKTNPANFFIWIYLLIGSQAIRILTLKNERREDNRIADVKLRQLREVVERLGNGEDVDVEKMLGTGDETQELEWEQALRELESEERLWQNNRSKSKAERLRKKMLEAEEFPASKIVAHPDAEVDPVVSTKPPAAPAFY</sequence>
<evidence type="ECO:0000313" key="3">
    <source>
        <dbReference type="Proteomes" id="UP000038010"/>
    </source>
</evidence>
<gene>
    <name evidence="2" type="ORF">AB675_7277</name>
</gene>